<dbReference type="OrthoDB" id="10268011at2759"/>
<dbReference type="PROSITE" id="PS50141">
    <property type="entry name" value="A_DEAMIN_EDITASE"/>
    <property type="match status" value="1"/>
</dbReference>
<dbReference type="GO" id="GO:0006396">
    <property type="term" value="P:RNA processing"/>
    <property type="evidence" value="ECO:0007669"/>
    <property type="project" value="InterPro"/>
</dbReference>
<dbReference type="Proteomes" id="UP000279259">
    <property type="component" value="Unassembled WGS sequence"/>
</dbReference>
<dbReference type="EMBL" id="RSCD01000008">
    <property type="protein sequence ID" value="RSH91440.1"/>
    <property type="molecule type" value="Genomic_DNA"/>
</dbReference>
<evidence type="ECO:0000313" key="3">
    <source>
        <dbReference type="EMBL" id="RSH91440.1"/>
    </source>
</evidence>
<feature type="domain" description="A to I editase" evidence="2">
    <location>
        <begin position="18"/>
        <end position="251"/>
    </location>
</feature>
<dbReference type="GO" id="GO:0005737">
    <property type="term" value="C:cytoplasm"/>
    <property type="evidence" value="ECO:0007669"/>
    <property type="project" value="TreeGrafter"/>
</dbReference>
<dbReference type="GO" id="GO:0008251">
    <property type="term" value="F:tRNA-specific adenosine deaminase activity"/>
    <property type="evidence" value="ECO:0007669"/>
    <property type="project" value="TreeGrafter"/>
</dbReference>
<gene>
    <name evidence="3" type="ORF">EHS25_009739</name>
</gene>
<proteinExistence type="predicted"/>
<dbReference type="InterPro" id="IPR002466">
    <property type="entry name" value="A_deamin"/>
</dbReference>
<dbReference type="PANTHER" id="PTHR10910">
    <property type="entry name" value="EUKARYOTE SPECIFIC DSRNA BINDING PROTEIN"/>
    <property type="match status" value="1"/>
</dbReference>
<evidence type="ECO:0000256" key="1">
    <source>
        <dbReference type="SAM" id="MobiDB-lite"/>
    </source>
</evidence>
<keyword evidence="4" id="KW-1185">Reference proteome</keyword>
<dbReference type="SMART" id="SM00552">
    <property type="entry name" value="ADEAMc"/>
    <property type="match status" value="1"/>
</dbReference>
<dbReference type="GO" id="GO:0005730">
    <property type="term" value="C:nucleolus"/>
    <property type="evidence" value="ECO:0007669"/>
    <property type="project" value="TreeGrafter"/>
</dbReference>
<dbReference type="AlphaFoldDB" id="A0A427YK44"/>
<dbReference type="STRING" id="1890683.A0A427YK44"/>
<dbReference type="GO" id="GO:0006382">
    <property type="term" value="P:adenosine to inosine editing"/>
    <property type="evidence" value="ECO:0007669"/>
    <property type="project" value="TreeGrafter"/>
</dbReference>
<sequence>MAALKTTSPPPLVKPGEAVRGRNGYANYGAIRTKPGRADSVPTVSFSCSDKITTWNVLGLQGALLEDVVEPVYLSGIVVGGVGEMPEGINLGVRETWSDTIQSEAERALYGRVSGIEGKLPPPYRLNKPIIHLSPVAFHLSKPIVQTRTSLDPAPSGLAILHTTPWVGQAEVLHQGCNRGGVWKKPGMSLLTEKSRSRGSKFEVFQAFSRLRDALHDKEGDRWSVVDPNTTYFAAKHHPDSTYQAAKAVLRGRTGPLQTLPPFAKCGDFSMTAGTSVICGDSPVLVPRSTDQKNGNGNGGTAAYDGIKGTDQDKVKDTCKASEGEEAGAGEAVGVGGSCVTSRNDSGVCLEIATLSLSDSEVPEDRPPFTGWIA</sequence>
<evidence type="ECO:0000313" key="4">
    <source>
        <dbReference type="Proteomes" id="UP000279259"/>
    </source>
</evidence>
<protein>
    <recommendedName>
        <fullName evidence="2">A to I editase domain-containing protein</fullName>
    </recommendedName>
</protein>
<accession>A0A427YK44</accession>
<evidence type="ECO:0000259" key="2">
    <source>
        <dbReference type="PROSITE" id="PS50141"/>
    </source>
</evidence>
<comment type="caution">
    <text evidence="3">The sequence shown here is derived from an EMBL/GenBank/DDBJ whole genome shotgun (WGS) entry which is preliminary data.</text>
</comment>
<dbReference type="Pfam" id="PF02137">
    <property type="entry name" value="A_deamin"/>
    <property type="match status" value="1"/>
</dbReference>
<dbReference type="PANTHER" id="PTHR10910:SF62">
    <property type="entry name" value="AT07585P-RELATED"/>
    <property type="match status" value="1"/>
</dbReference>
<reference evidence="3 4" key="1">
    <citation type="submission" date="2018-11" db="EMBL/GenBank/DDBJ databases">
        <title>Genome sequence of Saitozyma podzolica DSM 27192.</title>
        <authorList>
            <person name="Aliyu H."/>
            <person name="Gorte O."/>
            <person name="Ochsenreither K."/>
        </authorList>
    </citation>
    <scope>NUCLEOTIDE SEQUENCE [LARGE SCALE GENOMIC DNA]</scope>
    <source>
        <strain evidence="3 4">DSM 27192</strain>
    </source>
</reference>
<feature type="region of interest" description="Disordered" evidence="1">
    <location>
        <begin position="288"/>
        <end position="308"/>
    </location>
</feature>
<dbReference type="GO" id="GO:0003726">
    <property type="term" value="F:double-stranded RNA adenosine deaminase activity"/>
    <property type="evidence" value="ECO:0007669"/>
    <property type="project" value="TreeGrafter"/>
</dbReference>
<dbReference type="GO" id="GO:0003725">
    <property type="term" value="F:double-stranded RNA binding"/>
    <property type="evidence" value="ECO:0007669"/>
    <property type="project" value="TreeGrafter"/>
</dbReference>
<name>A0A427YK44_9TREE</name>
<organism evidence="3 4">
    <name type="scientific">Saitozyma podzolica</name>
    <dbReference type="NCBI Taxonomy" id="1890683"/>
    <lineage>
        <taxon>Eukaryota</taxon>
        <taxon>Fungi</taxon>
        <taxon>Dikarya</taxon>
        <taxon>Basidiomycota</taxon>
        <taxon>Agaricomycotina</taxon>
        <taxon>Tremellomycetes</taxon>
        <taxon>Tremellales</taxon>
        <taxon>Trimorphomycetaceae</taxon>
        <taxon>Saitozyma</taxon>
    </lineage>
</organism>